<protein>
    <recommendedName>
        <fullName evidence="9">Thioredoxin domain-containing protein</fullName>
    </recommendedName>
</protein>
<evidence type="ECO:0000256" key="6">
    <source>
        <dbReference type="ARBA" id="ARBA00023180"/>
    </source>
</evidence>
<evidence type="ECO:0000259" key="9">
    <source>
        <dbReference type="PROSITE" id="PS51352"/>
    </source>
</evidence>
<name>A0ABR2Q7X3_9ROSI</name>
<keyword evidence="6" id="KW-0325">Glycoprotein</keyword>
<evidence type="ECO:0000256" key="2">
    <source>
        <dbReference type="ARBA" id="ARBA00022692"/>
    </source>
</evidence>
<dbReference type="InterPro" id="IPR044606">
    <property type="entry name" value="APRL4/6"/>
</dbReference>
<reference evidence="10 11" key="1">
    <citation type="journal article" date="2024" name="G3 (Bethesda)">
        <title>Genome assembly of Hibiscus sabdariffa L. provides insights into metabolisms of medicinal natural products.</title>
        <authorList>
            <person name="Kim T."/>
        </authorList>
    </citation>
    <scope>NUCLEOTIDE SEQUENCE [LARGE SCALE GENOMIC DNA]</scope>
    <source>
        <strain evidence="10">TK-2024</strain>
        <tissue evidence="10">Old leaves</tissue>
    </source>
</reference>
<evidence type="ECO:0000313" key="10">
    <source>
        <dbReference type="EMBL" id="KAK8996763.1"/>
    </source>
</evidence>
<evidence type="ECO:0000256" key="3">
    <source>
        <dbReference type="ARBA" id="ARBA00022729"/>
    </source>
</evidence>
<feature type="signal peptide" evidence="8">
    <location>
        <begin position="1"/>
        <end position="31"/>
    </location>
</feature>
<dbReference type="CDD" id="cd02999">
    <property type="entry name" value="PDI_a_ERp44_like"/>
    <property type="match status" value="1"/>
</dbReference>
<feature type="transmembrane region" description="Helical" evidence="7">
    <location>
        <begin position="323"/>
        <end position="347"/>
    </location>
</feature>
<keyword evidence="11" id="KW-1185">Reference proteome</keyword>
<dbReference type="PROSITE" id="PS51352">
    <property type="entry name" value="THIOREDOXIN_2"/>
    <property type="match status" value="1"/>
</dbReference>
<sequence length="424" mass="47367">MATTTMSIMGTTTTLLAHLLRRSSLVLLTLCRSVIVGCVPRPSPLSAVKTFGLASTSTVKTLCPPSEVDDDEEKEEEDIVETHEIGGSDDEEEVYNDEMDFAEPLMGTKAWQTRLLVLVFCWRLTFAVFVPLRVPLCPKVSVSDAIFDFRDSYCPITSAHVDSIEFLGVTEGDEVSLQKALNMVYKNSHEYVAVLFYASWCPFSRSFRPSFSILSSSYPSIPHFAIEEAAVRPSILSKYGVHGFPTLFLLNSTMRARYHGNRSLESLSAFYGDVTGIKNSLDKISLDKIRHSSNHEKHNSTEQESCPFPWARSPENLLRQETYLALATTFVLLRLLYLLYPTLLVIAQLTWRRLIRNVKFGALLEHPGAYLKRVIPLFNSLKEPCKRSNLQGAMNARAWASKSLATVSIGDANTSRAVPVNGCH</sequence>
<feature type="chain" id="PRO_5046892780" description="Thioredoxin domain-containing protein" evidence="8">
    <location>
        <begin position="32"/>
        <end position="424"/>
    </location>
</feature>
<evidence type="ECO:0000256" key="5">
    <source>
        <dbReference type="ARBA" id="ARBA00023136"/>
    </source>
</evidence>
<dbReference type="InterPro" id="IPR013766">
    <property type="entry name" value="Thioredoxin_domain"/>
</dbReference>
<proteinExistence type="predicted"/>
<evidence type="ECO:0000256" key="7">
    <source>
        <dbReference type="SAM" id="Phobius"/>
    </source>
</evidence>
<dbReference type="SUPFAM" id="SSF52833">
    <property type="entry name" value="Thioredoxin-like"/>
    <property type="match status" value="1"/>
</dbReference>
<evidence type="ECO:0000313" key="11">
    <source>
        <dbReference type="Proteomes" id="UP001396334"/>
    </source>
</evidence>
<dbReference type="InterPro" id="IPR036249">
    <property type="entry name" value="Thioredoxin-like_sf"/>
</dbReference>
<evidence type="ECO:0000256" key="4">
    <source>
        <dbReference type="ARBA" id="ARBA00022989"/>
    </source>
</evidence>
<evidence type="ECO:0000256" key="1">
    <source>
        <dbReference type="ARBA" id="ARBA00004167"/>
    </source>
</evidence>
<evidence type="ECO:0000256" key="8">
    <source>
        <dbReference type="SAM" id="SignalP"/>
    </source>
</evidence>
<keyword evidence="4 7" id="KW-1133">Transmembrane helix</keyword>
<dbReference type="Proteomes" id="UP001396334">
    <property type="component" value="Unassembled WGS sequence"/>
</dbReference>
<gene>
    <name evidence="10" type="ORF">V6N11_020262</name>
</gene>
<keyword evidence="3 8" id="KW-0732">Signal</keyword>
<keyword evidence="2 7" id="KW-0812">Transmembrane</keyword>
<comment type="subcellular location">
    <subcellularLocation>
        <location evidence="1">Membrane</location>
        <topology evidence="1">Single-pass membrane protein</topology>
    </subcellularLocation>
</comment>
<feature type="domain" description="Thioredoxin" evidence="9">
    <location>
        <begin position="155"/>
        <end position="276"/>
    </location>
</feature>
<accession>A0ABR2Q7X3</accession>
<comment type="caution">
    <text evidence="10">The sequence shown here is derived from an EMBL/GenBank/DDBJ whole genome shotgun (WGS) entry which is preliminary data.</text>
</comment>
<organism evidence="10 11">
    <name type="scientific">Hibiscus sabdariffa</name>
    <name type="common">roselle</name>
    <dbReference type="NCBI Taxonomy" id="183260"/>
    <lineage>
        <taxon>Eukaryota</taxon>
        <taxon>Viridiplantae</taxon>
        <taxon>Streptophyta</taxon>
        <taxon>Embryophyta</taxon>
        <taxon>Tracheophyta</taxon>
        <taxon>Spermatophyta</taxon>
        <taxon>Magnoliopsida</taxon>
        <taxon>eudicotyledons</taxon>
        <taxon>Gunneridae</taxon>
        <taxon>Pentapetalae</taxon>
        <taxon>rosids</taxon>
        <taxon>malvids</taxon>
        <taxon>Malvales</taxon>
        <taxon>Malvaceae</taxon>
        <taxon>Malvoideae</taxon>
        <taxon>Hibiscus</taxon>
    </lineage>
</organism>
<dbReference type="Gene3D" id="3.40.30.10">
    <property type="entry name" value="Glutaredoxin"/>
    <property type="match status" value="1"/>
</dbReference>
<dbReference type="PANTHER" id="PTHR46854">
    <property type="entry name" value="5'-ADENYLYLSULFATE REDUCTASE-LIKE 4-RELATED"/>
    <property type="match status" value="1"/>
</dbReference>
<dbReference type="Pfam" id="PF00085">
    <property type="entry name" value="Thioredoxin"/>
    <property type="match status" value="1"/>
</dbReference>
<dbReference type="PANTHER" id="PTHR46854:SF1">
    <property type="entry name" value="5'-ADENYLYLSULFATE REDUCTASE-LIKE 4-RELATED"/>
    <property type="match status" value="1"/>
</dbReference>
<dbReference type="EMBL" id="JBBPBN010000043">
    <property type="protein sequence ID" value="KAK8996763.1"/>
    <property type="molecule type" value="Genomic_DNA"/>
</dbReference>
<keyword evidence="5 7" id="KW-0472">Membrane</keyword>